<reference evidence="2" key="1">
    <citation type="submission" date="2020-02" db="EMBL/GenBank/DDBJ databases">
        <authorList>
            <person name="Meier V. D."/>
        </authorList>
    </citation>
    <scope>NUCLEOTIDE SEQUENCE</scope>
    <source>
        <strain evidence="2">AVDCRST_MAG10</strain>
    </source>
</reference>
<feature type="compositionally biased region" description="Basic residues" evidence="1">
    <location>
        <begin position="52"/>
        <end position="67"/>
    </location>
</feature>
<proteinExistence type="predicted"/>
<gene>
    <name evidence="2" type="ORF">AVDCRST_MAG10-2462</name>
</gene>
<feature type="non-terminal residue" evidence="2">
    <location>
        <position position="67"/>
    </location>
</feature>
<feature type="region of interest" description="Disordered" evidence="1">
    <location>
        <begin position="1"/>
        <end position="67"/>
    </location>
</feature>
<feature type="compositionally biased region" description="Basic residues" evidence="1">
    <location>
        <begin position="7"/>
        <end position="23"/>
    </location>
</feature>
<organism evidence="2">
    <name type="scientific">uncultured Acidimicrobiales bacterium</name>
    <dbReference type="NCBI Taxonomy" id="310071"/>
    <lineage>
        <taxon>Bacteria</taxon>
        <taxon>Bacillati</taxon>
        <taxon>Actinomycetota</taxon>
        <taxon>Acidimicrobiia</taxon>
        <taxon>Acidimicrobiales</taxon>
        <taxon>environmental samples</taxon>
    </lineage>
</organism>
<protein>
    <submittedName>
        <fullName evidence="2">Uncharacterized protein</fullName>
    </submittedName>
</protein>
<accession>A0A6J4IMJ0</accession>
<evidence type="ECO:0000313" key="2">
    <source>
        <dbReference type="EMBL" id="CAA9256539.1"/>
    </source>
</evidence>
<evidence type="ECO:0000256" key="1">
    <source>
        <dbReference type="SAM" id="MobiDB-lite"/>
    </source>
</evidence>
<dbReference type="EMBL" id="CADCTB010000154">
    <property type="protein sequence ID" value="CAA9256539.1"/>
    <property type="molecule type" value="Genomic_DNA"/>
</dbReference>
<dbReference type="AlphaFoldDB" id="A0A6J4IMJ0"/>
<sequence length="67" mass="7636">VHLPLPGRHRPPYLRGHRGRRVRLRDGDPPVRRRRGVRRLPAGGTGAPGPLRSHRSGPPHRGLRRRL</sequence>
<feature type="non-terminal residue" evidence="2">
    <location>
        <position position="1"/>
    </location>
</feature>
<name>A0A6J4IMJ0_9ACTN</name>